<protein>
    <submittedName>
        <fullName evidence="2">Uncharacterized protein</fullName>
    </submittedName>
</protein>
<dbReference type="EMBL" id="BMAR01000007">
    <property type="protein sequence ID" value="GFR44132.1"/>
    <property type="molecule type" value="Genomic_DNA"/>
</dbReference>
<organism evidence="2 3">
    <name type="scientific">Astrephomene gubernaculifera</name>
    <dbReference type="NCBI Taxonomy" id="47775"/>
    <lineage>
        <taxon>Eukaryota</taxon>
        <taxon>Viridiplantae</taxon>
        <taxon>Chlorophyta</taxon>
        <taxon>core chlorophytes</taxon>
        <taxon>Chlorophyceae</taxon>
        <taxon>CS clade</taxon>
        <taxon>Chlamydomonadales</taxon>
        <taxon>Astrephomenaceae</taxon>
        <taxon>Astrephomene</taxon>
    </lineage>
</organism>
<sequence>MRLLQKCQQLLRGACVAADQGCAFSPSGVKHWESAVQQLGRAGSLADGSRDLASLAPWQQLRYLSLSTGSTLSASSNSIQPASGLPASLALPWAVSQVRGLFGARKPAPPNPQIHTHDKYKFTYKQPTYDFLQGRFVVDRNDVIWHRQANYRHARYAKTASQLTRLKRWKPLAAAYAAKLHKVGFRSRYWAAPNPQEVPGFHDPSGKDTRQRRRSAVPALNQTTGDPALRQSWKTPNRQKLR</sequence>
<dbReference type="Proteomes" id="UP001054857">
    <property type="component" value="Unassembled WGS sequence"/>
</dbReference>
<keyword evidence="3" id="KW-1185">Reference proteome</keyword>
<feature type="region of interest" description="Disordered" evidence="1">
    <location>
        <begin position="194"/>
        <end position="242"/>
    </location>
</feature>
<proteinExistence type="predicted"/>
<evidence type="ECO:0000256" key="1">
    <source>
        <dbReference type="SAM" id="MobiDB-lite"/>
    </source>
</evidence>
<dbReference type="AlphaFoldDB" id="A0AAD3DNS6"/>
<name>A0AAD3DNS6_9CHLO</name>
<evidence type="ECO:0000313" key="3">
    <source>
        <dbReference type="Proteomes" id="UP001054857"/>
    </source>
</evidence>
<accession>A0AAD3DNS6</accession>
<comment type="caution">
    <text evidence="2">The sequence shown here is derived from an EMBL/GenBank/DDBJ whole genome shotgun (WGS) entry which is preliminary data.</text>
</comment>
<reference evidence="2 3" key="1">
    <citation type="journal article" date="2021" name="Sci. Rep.">
        <title>Genome sequencing of the multicellular alga Astrephomene provides insights into convergent evolution of germ-soma differentiation.</title>
        <authorList>
            <person name="Yamashita S."/>
            <person name="Yamamoto K."/>
            <person name="Matsuzaki R."/>
            <person name="Suzuki S."/>
            <person name="Yamaguchi H."/>
            <person name="Hirooka S."/>
            <person name="Minakuchi Y."/>
            <person name="Miyagishima S."/>
            <person name="Kawachi M."/>
            <person name="Toyoda A."/>
            <person name="Nozaki H."/>
        </authorList>
    </citation>
    <scope>NUCLEOTIDE SEQUENCE [LARGE SCALE GENOMIC DNA]</scope>
    <source>
        <strain evidence="2 3">NIES-4017</strain>
    </source>
</reference>
<evidence type="ECO:0000313" key="2">
    <source>
        <dbReference type="EMBL" id="GFR44132.1"/>
    </source>
</evidence>
<gene>
    <name evidence="2" type="ORF">Agub_g5296</name>
</gene>